<feature type="region of interest" description="Disordered" evidence="1">
    <location>
        <begin position="178"/>
        <end position="289"/>
    </location>
</feature>
<feature type="compositionally biased region" description="Basic and acidic residues" evidence="1">
    <location>
        <begin position="29"/>
        <end position="41"/>
    </location>
</feature>
<dbReference type="RefSeq" id="WP_184430959.1">
    <property type="nucleotide sequence ID" value="NZ_JACIGI010000001.1"/>
</dbReference>
<protein>
    <submittedName>
        <fullName evidence="2">Uncharacterized protein</fullName>
    </submittedName>
</protein>
<proteinExistence type="predicted"/>
<comment type="caution">
    <text evidence="2">The sequence shown here is derived from an EMBL/GenBank/DDBJ whole genome shotgun (WGS) entry which is preliminary data.</text>
</comment>
<feature type="compositionally biased region" description="Low complexity" evidence="1">
    <location>
        <begin position="232"/>
        <end position="248"/>
    </location>
</feature>
<keyword evidence="3" id="KW-1185">Reference proteome</keyword>
<accession>A0A7W6WIR1</accession>
<feature type="compositionally biased region" description="Low complexity" evidence="1">
    <location>
        <begin position="255"/>
        <end position="272"/>
    </location>
</feature>
<feature type="compositionally biased region" description="Gly residues" evidence="1">
    <location>
        <begin position="1"/>
        <end position="12"/>
    </location>
</feature>
<evidence type="ECO:0000313" key="3">
    <source>
        <dbReference type="Proteomes" id="UP000555728"/>
    </source>
</evidence>
<evidence type="ECO:0000313" key="2">
    <source>
        <dbReference type="EMBL" id="MBB4284491.1"/>
    </source>
</evidence>
<gene>
    <name evidence="2" type="ORF">GGD88_000197</name>
</gene>
<evidence type="ECO:0000256" key="1">
    <source>
        <dbReference type="SAM" id="MobiDB-lite"/>
    </source>
</evidence>
<dbReference type="Proteomes" id="UP000555728">
    <property type="component" value="Unassembled WGS sequence"/>
</dbReference>
<dbReference type="AlphaFoldDB" id="A0A7W6WIR1"/>
<organism evidence="2 3">
    <name type="scientific">Roseospira goensis</name>
    <dbReference type="NCBI Taxonomy" id="391922"/>
    <lineage>
        <taxon>Bacteria</taxon>
        <taxon>Pseudomonadati</taxon>
        <taxon>Pseudomonadota</taxon>
        <taxon>Alphaproteobacteria</taxon>
        <taxon>Rhodospirillales</taxon>
        <taxon>Rhodospirillaceae</taxon>
        <taxon>Roseospira</taxon>
    </lineage>
</organism>
<feature type="region of interest" description="Disordered" evidence="1">
    <location>
        <begin position="1"/>
        <end position="120"/>
    </location>
</feature>
<name>A0A7W6WIR1_9PROT</name>
<feature type="compositionally biased region" description="Basic and acidic residues" evidence="1">
    <location>
        <begin position="204"/>
        <end position="231"/>
    </location>
</feature>
<reference evidence="2 3" key="1">
    <citation type="submission" date="2020-08" db="EMBL/GenBank/DDBJ databases">
        <title>Genome sequencing of Purple Non-Sulfur Bacteria from various extreme environments.</title>
        <authorList>
            <person name="Mayer M."/>
        </authorList>
    </citation>
    <scope>NUCLEOTIDE SEQUENCE [LARGE SCALE GENOMIC DNA]</scope>
    <source>
        <strain evidence="2 3">JA135</strain>
    </source>
</reference>
<feature type="compositionally biased region" description="Basic and acidic residues" evidence="1">
    <location>
        <begin position="95"/>
        <end position="108"/>
    </location>
</feature>
<dbReference type="EMBL" id="JACIGI010000001">
    <property type="protein sequence ID" value="MBB4284491.1"/>
    <property type="molecule type" value="Genomic_DNA"/>
</dbReference>
<sequence>MAESFGAGGPSGSSGLLSSTMRSIVRQSGDPHDRDSRRVEDVVDLSPLAAQRQETRGPVEPPEASDSLRNPSSHTPPAARLRADDKADEADEAEAAAREARAAQREADGENVDATAGPVNIGMAAAIAIGVPEMVRRFDTNGDEHLDQVERERALETVQTDTGVQRARGGGPLFDRVQLAEDAPPREQDAGAPGQGETAYAEMQARRAESAQRLSEAEAKAERARAERLAALDEQAADRAAAAAALSEPAPPQAPASAPASAPAPGAGSAYARSEDLGQPHPTPRAFKA</sequence>